<evidence type="ECO:0000256" key="4">
    <source>
        <dbReference type="ARBA" id="ARBA00022759"/>
    </source>
</evidence>
<feature type="domain" description="Xylose isomerase-like TIM barrel" evidence="10">
    <location>
        <begin position="30"/>
        <end position="273"/>
    </location>
</feature>
<reference evidence="11" key="1">
    <citation type="submission" date="2010-05" db="EMBL/GenBank/DDBJ databases">
        <title>The draft genome of Desulfonatronospira thiodismutans ASO3-1.</title>
        <authorList>
            <consortium name="US DOE Joint Genome Institute (JGI-PGF)"/>
            <person name="Lucas S."/>
            <person name="Copeland A."/>
            <person name="Lapidus A."/>
            <person name="Cheng J.-F."/>
            <person name="Bruce D."/>
            <person name="Goodwin L."/>
            <person name="Pitluck S."/>
            <person name="Chertkov O."/>
            <person name="Brettin T."/>
            <person name="Detter J.C."/>
            <person name="Han C."/>
            <person name="Land M.L."/>
            <person name="Hauser L."/>
            <person name="Kyrpides N."/>
            <person name="Mikhailova N."/>
            <person name="Muyzer G."/>
            <person name="Woyke T."/>
        </authorList>
    </citation>
    <scope>NUCLEOTIDE SEQUENCE [LARGE SCALE GENOMIC DNA]</scope>
    <source>
        <strain evidence="11">ASO3-1</strain>
    </source>
</reference>
<comment type="catalytic activity">
    <reaction evidence="9">
        <text>Endonucleolytic cleavage to 5'-phosphooligonucleotide end-products.</text>
        <dbReference type="EC" id="3.1.21.2"/>
    </reaction>
</comment>
<evidence type="ECO:0000256" key="8">
    <source>
        <dbReference type="ARBA" id="ARBA00023204"/>
    </source>
</evidence>
<feature type="binding site" evidence="9">
    <location>
        <position position="70"/>
    </location>
    <ligand>
        <name>Zn(2+)</name>
        <dbReference type="ChEBI" id="CHEBI:29105"/>
        <label>1</label>
    </ligand>
</feature>
<accession>D6SPE0</accession>
<feature type="binding site" evidence="9">
    <location>
        <position position="223"/>
    </location>
    <ligand>
        <name>Zn(2+)</name>
        <dbReference type="ChEBI" id="CHEBI:29105"/>
        <label>2</label>
    </ligand>
</feature>
<dbReference type="EC" id="3.1.21.2" evidence="9"/>
<keyword evidence="7 9" id="KW-0862">Zinc</keyword>
<evidence type="ECO:0000256" key="7">
    <source>
        <dbReference type="ARBA" id="ARBA00022833"/>
    </source>
</evidence>
<evidence type="ECO:0000256" key="3">
    <source>
        <dbReference type="ARBA" id="ARBA00022723"/>
    </source>
</evidence>
<evidence type="ECO:0000256" key="6">
    <source>
        <dbReference type="ARBA" id="ARBA00022801"/>
    </source>
</evidence>
<dbReference type="GO" id="GO:0006284">
    <property type="term" value="P:base-excision repair"/>
    <property type="evidence" value="ECO:0007669"/>
    <property type="project" value="TreeGrafter"/>
</dbReference>
<feature type="binding site" evidence="9">
    <location>
        <position position="152"/>
    </location>
    <ligand>
        <name>Zn(2+)</name>
        <dbReference type="ChEBI" id="CHEBI:29105"/>
        <label>2</label>
    </ligand>
</feature>
<gene>
    <name evidence="9" type="primary">nfo</name>
    <name evidence="11" type="ORF">Dthio_PD1988</name>
</gene>
<feature type="binding site" evidence="9">
    <location>
        <position position="268"/>
    </location>
    <ligand>
        <name>Zn(2+)</name>
        <dbReference type="ChEBI" id="CHEBI:29105"/>
        <label>2</label>
    </ligand>
</feature>
<dbReference type="InterPro" id="IPR018246">
    <property type="entry name" value="AP_endonuc_F2_Zn_BS"/>
</dbReference>
<feature type="binding site" evidence="9">
    <location>
        <position position="110"/>
    </location>
    <ligand>
        <name>Zn(2+)</name>
        <dbReference type="ChEBI" id="CHEBI:29105"/>
        <label>1</label>
    </ligand>
</feature>
<comment type="similarity">
    <text evidence="1 9">Belongs to the AP endonuclease 2 family.</text>
</comment>
<dbReference type="GO" id="GO:0008270">
    <property type="term" value="F:zinc ion binding"/>
    <property type="evidence" value="ECO:0007669"/>
    <property type="project" value="UniProtKB-UniRule"/>
</dbReference>
<proteinExistence type="inferred from homology"/>
<keyword evidence="6 9" id="KW-0378">Hydrolase</keyword>
<dbReference type="GO" id="GO:0008081">
    <property type="term" value="F:phosphoric diester hydrolase activity"/>
    <property type="evidence" value="ECO:0007669"/>
    <property type="project" value="TreeGrafter"/>
</dbReference>
<sequence length="290" mass="32071">MNAARYLGAHCSVSGGLYRAVERIEGLSGTALQIFTRNQRQWKTSPVKEQEAEQFRQALQQWGDYPVFSHDSYLINLASPDREILKKSVQAFAGELKRCALLGIPGLVTHPGAHKGQGLDKGLQAYVRALDEALDLALQQCPESADVEVLLETTSGQGTVLGSTFQELDFIISTSKNSDRLGVCFDTCHVFAAGYDMRTRESYNATMQTLDSTVGLQRVQAVHLNDSSYGLGSRGDRHEHIGKGEMGLEPFRLVLNDPRFYDVPMVIETPKDKAGKWDLANLNLLRGLVR</sequence>
<feature type="binding site" evidence="9">
    <location>
        <position position="236"/>
    </location>
    <ligand>
        <name>Zn(2+)</name>
        <dbReference type="ChEBI" id="CHEBI:29105"/>
        <label>3</label>
    </ligand>
</feature>
<dbReference type="Gene3D" id="3.20.20.150">
    <property type="entry name" value="Divalent-metal-dependent TIM barrel enzymes"/>
    <property type="match status" value="1"/>
</dbReference>
<dbReference type="HAMAP" id="MF_00152">
    <property type="entry name" value="Nfo"/>
    <property type="match status" value="1"/>
</dbReference>
<dbReference type="InterPro" id="IPR036237">
    <property type="entry name" value="Xyl_isomerase-like_sf"/>
</dbReference>
<keyword evidence="12" id="KW-1185">Reference proteome</keyword>
<keyword evidence="2 9" id="KW-0540">Nuclease</keyword>
<dbReference type="PROSITE" id="PS00729">
    <property type="entry name" value="AP_NUCLEASE_F2_1"/>
    <property type="match status" value="1"/>
</dbReference>
<dbReference type="FunFam" id="3.20.20.150:FF:000001">
    <property type="entry name" value="Probable endonuclease 4"/>
    <property type="match status" value="1"/>
</dbReference>
<dbReference type="PANTHER" id="PTHR21445:SF0">
    <property type="entry name" value="APURINIC-APYRIMIDINIC ENDONUCLEASE"/>
    <property type="match status" value="1"/>
</dbReference>
<dbReference type="InterPro" id="IPR013022">
    <property type="entry name" value="Xyl_isomerase-like_TIM-brl"/>
</dbReference>
<dbReference type="eggNOG" id="COG0648">
    <property type="taxonomic scope" value="Bacteria"/>
</dbReference>
<dbReference type="GO" id="GO:0008833">
    <property type="term" value="F:deoxyribonuclease IV (phage-T4-induced) activity"/>
    <property type="evidence" value="ECO:0007669"/>
    <property type="project" value="UniProtKB-UniRule"/>
</dbReference>
<dbReference type="NCBIfam" id="TIGR00587">
    <property type="entry name" value="nfo"/>
    <property type="match status" value="1"/>
</dbReference>
<keyword evidence="8 9" id="KW-0234">DNA repair</keyword>
<dbReference type="CDD" id="cd00019">
    <property type="entry name" value="AP2Ec"/>
    <property type="match status" value="1"/>
</dbReference>
<keyword evidence="5 9" id="KW-0227">DNA damage</keyword>
<keyword evidence="3 9" id="KW-0479">Metal-binding</keyword>
<dbReference type="SUPFAM" id="SSF51658">
    <property type="entry name" value="Xylose isomerase-like"/>
    <property type="match status" value="1"/>
</dbReference>
<dbReference type="EMBL" id="ACJN02000002">
    <property type="protein sequence ID" value="EFI34616.1"/>
    <property type="molecule type" value="Genomic_DNA"/>
</dbReference>
<dbReference type="InterPro" id="IPR001719">
    <property type="entry name" value="AP_endonuc_2"/>
</dbReference>
<keyword evidence="4 9" id="KW-0255">Endonuclease</keyword>
<comment type="caution">
    <text evidence="11">The sequence shown here is derived from an EMBL/GenBank/DDBJ whole genome shotgun (WGS) entry which is preliminary data.</text>
</comment>
<feature type="binding site" evidence="9">
    <location>
        <position position="189"/>
    </location>
    <ligand>
        <name>Zn(2+)</name>
        <dbReference type="ChEBI" id="CHEBI:29105"/>
        <label>3</label>
    </ligand>
</feature>
<evidence type="ECO:0000256" key="2">
    <source>
        <dbReference type="ARBA" id="ARBA00022722"/>
    </source>
</evidence>
<name>D6SPE0_9BACT</name>
<dbReference type="PROSITE" id="PS51432">
    <property type="entry name" value="AP_NUCLEASE_F2_4"/>
    <property type="match status" value="1"/>
</dbReference>
<dbReference type="SMART" id="SM00518">
    <property type="entry name" value="AP2Ec"/>
    <property type="match status" value="1"/>
</dbReference>
<dbReference type="RefSeq" id="WP_008869936.1">
    <property type="nucleotide sequence ID" value="NZ_ACJN02000002.1"/>
</dbReference>
<dbReference type="GO" id="GO:0003906">
    <property type="term" value="F:DNA-(apurinic or apyrimidinic site) endonuclease activity"/>
    <property type="evidence" value="ECO:0007669"/>
    <property type="project" value="TreeGrafter"/>
</dbReference>
<comment type="cofactor">
    <cofactor evidence="9">
        <name>Zn(2+)</name>
        <dbReference type="ChEBI" id="CHEBI:29105"/>
    </cofactor>
    <text evidence="9">Binds 3 Zn(2+) ions.</text>
</comment>
<dbReference type="AlphaFoldDB" id="D6SPE0"/>
<dbReference type="PROSITE" id="PS00730">
    <property type="entry name" value="AP_NUCLEASE_F2_2"/>
    <property type="match status" value="1"/>
</dbReference>
<evidence type="ECO:0000256" key="1">
    <source>
        <dbReference type="ARBA" id="ARBA00005340"/>
    </source>
</evidence>
<dbReference type="GO" id="GO:0003677">
    <property type="term" value="F:DNA binding"/>
    <property type="evidence" value="ECO:0007669"/>
    <property type="project" value="InterPro"/>
</dbReference>
<evidence type="ECO:0000313" key="12">
    <source>
        <dbReference type="Proteomes" id="UP000005496"/>
    </source>
</evidence>
<organism evidence="11 12">
    <name type="scientific">Desulfonatronospira thiodismutans ASO3-1</name>
    <dbReference type="NCBI Taxonomy" id="555779"/>
    <lineage>
        <taxon>Bacteria</taxon>
        <taxon>Pseudomonadati</taxon>
        <taxon>Thermodesulfobacteriota</taxon>
        <taxon>Desulfovibrionia</taxon>
        <taxon>Desulfovibrionales</taxon>
        <taxon>Desulfonatronovibrionaceae</taxon>
        <taxon>Desulfonatronospira</taxon>
    </lineage>
</organism>
<comment type="function">
    <text evidence="9">Endonuclease IV plays a role in DNA repair. It cleaves phosphodiester bonds at apurinic or apyrimidinic (AP) sites, generating a 3'-hydroxyl group and a 5'-terminal sugar phosphate.</text>
</comment>
<feature type="binding site" evidence="9">
    <location>
        <position position="186"/>
    </location>
    <ligand>
        <name>Zn(2+)</name>
        <dbReference type="ChEBI" id="CHEBI:29105"/>
        <label>2</label>
    </ligand>
</feature>
<feature type="binding site" evidence="9">
    <location>
        <position position="152"/>
    </location>
    <ligand>
        <name>Zn(2+)</name>
        <dbReference type="ChEBI" id="CHEBI:29105"/>
        <label>1</label>
    </ligand>
</feature>
<evidence type="ECO:0000313" key="11">
    <source>
        <dbReference type="EMBL" id="EFI34616.1"/>
    </source>
</evidence>
<evidence type="ECO:0000256" key="5">
    <source>
        <dbReference type="ARBA" id="ARBA00022763"/>
    </source>
</evidence>
<dbReference type="PROSITE" id="PS00731">
    <property type="entry name" value="AP_NUCLEASE_F2_3"/>
    <property type="match status" value="1"/>
</dbReference>
<dbReference type="Proteomes" id="UP000005496">
    <property type="component" value="Unassembled WGS sequence"/>
</dbReference>
<protein>
    <recommendedName>
        <fullName evidence="9">Probable endonuclease 4</fullName>
        <ecNumber evidence="9">3.1.21.2</ecNumber>
    </recommendedName>
    <alternativeName>
        <fullName evidence="9">Endodeoxyribonuclease IV</fullName>
    </alternativeName>
    <alternativeName>
        <fullName evidence="9">Endonuclease IV</fullName>
    </alternativeName>
</protein>
<dbReference type="OrthoDB" id="9805666at2"/>
<evidence type="ECO:0000256" key="9">
    <source>
        <dbReference type="HAMAP-Rule" id="MF_00152"/>
    </source>
</evidence>
<dbReference type="PANTHER" id="PTHR21445">
    <property type="entry name" value="ENDONUCLEASE IV ENDODEOXYRIBONUCLEASE IV"/>
    <property type="match status" value="1"/>
</dbReference>
<dbReference type="Pfam" id="PF01261">
    <property type="entry name" value="AP_endonuc_2"/>
    <property type="match status" value="1"/>
</dbReference>
<evidence type="ECO:0000259" key="10">
    <source>
        <dbReference type="Pfam" id="PF01261"/>
    </source>
</evidence>
<feature type="binding site" evidence="9">
    <location>
        <position position="238"/>
    </location>
    <ligand>
        <name>Zn(2+)</name>
        <dbReference type="ChEBI" id="CHEBI:29105"/>
        <label>3</label>
    </ligand>
</feature>